<proteinExistence type="predicted"/>
<dbReference type="EMBL" id="ML979133">
    <property type="protein sequence ID" value="KAF1919496.1"/>
    <property type="molecule type" value="Genomic_DNA"/>
</dbReference>
<dbReference type="AlphaFoldDB" id="A0A6A5QY48"/>
<evidence type="ECO:0000313" key="1">
    <source>
        <dbReference type="EMBL" id="KAF1919496.1"/>
    </source>
</evidence>
<dbReference type="OrthoDB" id="3778832at2759"/>
<sequence length="316" mass="35924">MSNSRAVSDNENSVAASASNAVAEEITALFPIEAYQALGVDIRPIVAKLKKGYVDDPDFRDSVRRLLELPSLVQPMKSLQSYHPDNFPFMRLPAELRLMVAEYALSYDGGLTWRWKCETPGTRVGGFVDKQYYYDKTHYQNPLTRLCVSRQLRDETSQLWLKSAVLHFDGANQGLTPQPGIWSDRSVEAYTFFSQHPKTKSMAKIPTVMMDAIDLPLHVRAMRQLTAVTQESRLSDIRVVQCVRSNVLLNIINLEHLRGALRIIQRNVRKHDATSLLERCWRVYPGAGARCHLGLFRKHLSAEDFALTVAWMENGF</sequence>
<dbReference type="Proteomes" id="UP000800096">
    <property type="component" value="Unassembled WGS sequence"/>
</dbReference>
<organism evidence="1 2">
    <name type="scientific">Ampelomyces quisqualis</name>
    <name type="common">Powdery mildew agent</name>
    <dbReference type="NCBI Taxonomy" id="50730"/>
    <lineage>
        <taxon>Eukaryota</taxon>
        <taxon>Fungi</taxon>
        <taxon>Dikarya</taxon>
        <taxon>Ascomycota</taxon>
        <taxon>Pezizomycotina</taxon>
        <taxon>Dothideomycetes</taxon>
        <taxon>Pleosporomycetidae</taxon>
        <taxon>Pleosporales</taxon>
        <taxon>Pleosporineae</taxon>
        <taxon>Phaeosphaeriaceae</taxon>
        <taxon>Ampelomyces</taxon>
    </lineage>
</organism>
<reference evidence="1" key="1">
    <citation type="journal article" date="2020" name="Stud. Mycol.">
        <title>101 Dothideomycetes genomes: a test case for predicting lifestyles and emergence of pathogens.</title>
        <authorList>
            <person name="Haridas S."/>
            <person name="Albert R."/>
            <person name="Binder M."/>
            <person name="Bloem J."/>
            <person name="Labutti K."/>
            <person name="Salamov A."/>
            <person name="Andreopoulos B."/>
            <person name="Baker S."/>
            <person name="Barry K."/>
            <person name="Bills G."/>
            <person name="Bluhm B."/>
            <person name="Cannon C."/>
            <person name="Castanera R."/>
            <person name="Culley D."/>
            <person name="Daum C."/>
            <person name="Ezra D."/>
            <person name="Gonzalez J."/>
            <person name="Henrissat B."/>
            <person name="Kuo A."/>
            <person name="Liang C."/>
            <person name="Lipzen A."/>
            <person name="Lutzoni F."/>
            <person name="Magnuson J."/>
            <person name="Mondo S."/>
            <person name="Nolan M."/>
            <person name="Ohm R."/>
            <person name="Pangilinan J."/>
            <person name="Park H.-J."/>
            <person name="Ramirez L."/>
            <person name="Alfaro M."/>
            <person name="Sun H."/>
            <person name="Tritt A."/>
            <person name="Yoshinaga Y."/>
            <person name="Zwiers L.-H."/>
            <person name="Turgeon B."/>
            <person name="Goodwin S."/>
            <person name="Spatafora J."/>
            <person name="Crous P."/>
            <person name="Grigoriev I."/>
        </authorList>
    </citation>
    <scope>NUCLEOTIDE SEQUENCE</scope>
    <source>
        <strain evidence="1">HMLAC05119</strain>
    </source>
</reference>
<evidence type="ECO:0000313" key="2">
    <source>
        <dbReference type="Proteomes" id="UP000800096"/>
    </source>
</evidence>
<keyword evidence="2" id="KW-1185">Reference proteome</keyword>
<gene>
    <name evidence="1" type="ORF">BDU57DRAFT_546143</name>
</gene>
<accession>A0A6A5QY48</accession>
<name>A0A6A5QY48_AMPQU</name>
<protein>
    <submittedName>
        <fullName evidence="1">Uncharacterized protein</fullName>
    </submittedName>
</protein>